<keyword evidence="1 2" id="KW-0732">Signal</keyword>
<dbReference type="SUPFAM" id="SSF56925">
    <property type="entry name" value="OMPA-like"/>
    <property type="match status" value="1"/>
</dbReference>
<gene>
    <name evidence="4" type="ORF">H9626_00355</name>
</gene>
<evidence type="ECO:0000259" key="3">
    <source>
        <dbReference type="Pfam" id="PF13505"/>
    </source>
</evidence>
<evidence type="ECO:0000313" key="4">
    <source>
        <dbReference type="EMBL" id="MBD8000683.1"/>
    </source>
</evidence>
<dbReference type="RefSeq" id="WP_191709213.1">
    <property type="nucleotide sequence ID" value="NZ_JACSPQ010000001.1"/>
</dbReference>
<reference evidence="4 5" key="1">
    <citation type="submission" date="2020-08" db="EMBL/GenBank/DDBJ databases">
        <title>A Genomic Blueprint of the Chicken Gut Microbiome.</title>
        <authorList>
            <person name="Gilroy R."/>
            <person name="Ravi A."/>
            <person name="Getino M."/>
            <person name="Pursley I."/>
            <person name="Horton D.L."/>
            <person name="Alikhan N.-F."/>
            <person name="Baker D."/>
            <person name="Gharbi K."/>
            <person name="Hall N."/>
            <person name="Watson M."/>
            <person name="Adriaenssens E.M."/>
            <person name="Foster-Nyarko E."/>
            <person name="Jarju S."/>
            <person name="Secka A."/>
            <person name="Antonio M."/>
            <person name="Oren A."/>
            <person name="Chaudhuri R."/>
            <person name="La Ragione R.M."/>
            <person name="Hildebrand F."/>
            <person name="Pallen M.J."/>
        </authorList>
    </citation>
    <scope>NUCLEOTIDE SEQUENCE [LARGE SCALE GENOMIC DNA]</scope>
    <source>
        <strain evidence="4 5">Sa1YUN3</strain>
    </source>
</reference>
<feature type="domain" description="Outer membrane protein beta-barrel" evidence="3">
    <location>
        <begin position="8"/>
        <end position="208"/>
    </location>
</feature>
<comment type="caution">
    <text evidence="4">The sequence shown here is derived from an EMBL/GenBank/DDBJ whole genome shotgun (WGS) entry which is preliminary data.</text>
</comment>
<organism evidence="4 5">
    <name type="scientific">Phocaeicola faecium</name>
    <dbReference type="NCBI Taxonomy" id="2762213"/>
    <lineage>
        <taxon>Bacteria</taxon>
        <taxon>Pseudomonadati</taxon>
        <taxon>Bacteroidota</taxon>
        <taxon>Bacteroidia</taxon>
        <taxon>Bacteroidales</taxon>
        <taxon>Bacteroidaceae</taxon>
        <taxon>Phocaeicola</taxon>
    </lineage>
</organism>
<sequence>MKKVVMALFMMLSFASLQAQEKWSLNLSGGYENFPENPYNKDGYRLGGEVRCYLKSQLYALFDFYVGSNQGSKTLSYLDLNSEMQRGKLDWKRREYGIDWGFGWEFMQLYQHSLYVQGSLGVLICNEHRPKQDWNGNLLSEVEKGREVHTSIGLSLGYDYHLTDHWLVGVNYTGYLHWGGLDKVVSLWILDNSTYFQHTINARIGWVF</sequence>
<feature type="signal peptide" evidence="2">
    <location>
        <begin position="1"/>
        <end position="19"/>
    </location>
</feature>
<feature type="chain" id="PRO_5045479469" evidence="2">
    <location>
        <begin position="20"/>
        <end position="208"/>
    </location>
</feature>
<dbReference type="InterPro" id="IPR011250">
    <property type="entry name" value="OMP/PagP_B-barrel"/>
</dbReference>
<accession>A0ABR8V7D4</accession>
<proteinExistence type="predicted"/>
<evidence type="ECO:0000313" key="5">
    <source>
        <dbReference type="Proteomes" id="UP000616346"/>
    </source>
</evidence>
<protein>
    <submittedName>
        <fullName evidence="4">Outer membrane beta-barrel protein</fullName>
    </submittedName>
</protein>
<dbReference type="Proteomes" id="UP000616346">
    <property type="component" value="Unassembled WGS sequence"/>
</dbReference>
<name>A0ABR8V7D4_9BACT</name>
<evidence type="ECO:0000256" key="1">
    <source>
        <dbReference type="ARBA" id="ARBA00022729"/>
    </source>
</evidence>
<evidence type="ECO:0000256" key="2">
    <source>
        <dbReference type="SAM" id="SignalP"/>
    </source>
</evidence>
<dbReference type="EMBL" id="JACSPQ010000001">
    <property type="protein sequence ID" value="MBD8000683.1"/>
    <property type="molecule type" value="Genomic_DNA"/>
</dbReference>
<dbReference type="InterPro" id="IPR027385">
    <property type="entry name" value="Beta-barrel_OMP"/>
</dbReference>
<keyword evidence="5" id="KW-1185">Reference proteome</keyword>
<dbReference type="Pfam" id="PF13505">
    <property type="entry name" value="OMP_b-brl"/>
    <property type="match status" value="1"/>
</dbReference>